<dbReference type="STRING" id="966.BTA35_0216365"/>
<protein>
    <recommendedName>
        <fullName evidence="4">DNA-binding protein</fullName>
    </recommendedName>
</protein>
<organism evidence="2 3">
    <name type="scientific">Oceanospirillum linum</name>
    <dbReference type="NCBI Taxonomy" id="966"/>
    <lineage>
        <taxon>Bacteria</taxon>
        <taxon>Pseudomonadati</taxon>
        <taxon>Pseudomonadota</taxon>
        <taxon>Gammaproteobacteria</taxon>
        <taxon>Oceanospirillales</taxon>
        <taxon>Oceanospirillaceae</taxon>
        <taxon>Oceanospirillum</taxon>
    </lineage>
</organism>
<dbReference type="RefSeq" id="WP_078320890.1">
    <property type="nucleotide sequence ID" value="NZ_FXTS01000015.1"/>
</dbReference>
<dbReference type="AlphaFoldDB" id="A0A1T1H7N0"/>
<dbReference type="InterPro" id="IPR012658">
    <property type="entry name" value="YheV"/>
</dbReference>
<dbReference type="NCBIfam" id="TIGR02443">
    <property type="entry name" value="YheV family putative zinc ribbon protein"/>
    <property type="match status" value="1"/>
</dbReference>
<reference evidence="2" key="1">
    <citation type="submission" date="2017-02" db="EMBL/GenBank/DDBJ databases">
        <title>Draft Genome Sequence of the Salt Water Bacterium Oceanospirillum linum ATCC 11336.</title>
        <authorList>
            <person name="Trachtenberg A.M."/>
            <person name="Carney J.G."/>
            <person name="Linnane J.D."/>
            <person name="Rheaume B.A."/>
            <person name="Pitts N.L."/>
            <person name="Mykles D.L."/>
            <person name="Maclea K.S."/>
        </authorList>
    </citation>
    <scope>NUCLEOTIDE SEQUENCE [LARGE SCALE GENOMIC DNA]</scope>
    <source>
        <strain evidence="2">ATCC 11336</strain>
    </source>
</reference>
<keyword evidence="3" id="KW-1185">Reference proteome</keyword>
<evidence type="ECO:0000256" key="1">
    <source>
        <dbReference type="SAM" id="MobiDB-lite"/>
    </source>
</evidence>
<feature type="region of interest" description="Disordered" evidence="1">
    <location>
        <begin position="47"/>
        <end position="80"/>
    </location>
</feature>
<dbReference type="Pfam" id="PF09526">
    <property type="entry name" value="DUF2387"/>
    <property type="match status" value="1"/>
</dbReference>
<proteinExistence type="predicted"/>
<dbReference type="Proteomes" id="UP000190064">
    <property type="component" value="Unassembled WGS sequence"/>
</dbReference>
<name>A0A1T1H7N0_OCELI</name>
<dbReference type="EMBL" id="MTSD02000013">
    <property type="protein sequence ID" value="OOV85871.1"/>
    <property type="molecule type" value="Genomic_DNA"/>
</dbReference>
<accession>A0A1T1H7N0</accession>
<comment type="caution">
    <text evidence="2">The sequence shown here is derived from an EMBL/GenBank/DDBJ whole genome shotgun (WGS) entry which is preliminary data.</text>
</comment>
<evidence type="ECO:0000313" key="2">
    <source>
        <dbReference type="EMBL" id="OOV85871.1"/>
    </source>
</evidence>
<sequence>MTIVKRFIAGAVCPRCGEMDKLKAWTEDDIQHRECVACGFTDEMSLTAPPVEEPATRVNQSQPDPKDEIQVVNLMDPKAK</sequence>
<evidence type="ECO:0000313" key="3">
    <source>
        <dbReference type="Proteomes" id="UP000190064"/>
    </source>
</evidence>
<evidence type="ECO:0008006" key="4">
    <source>
        <dbReference type="Google" id="ProtNLM"/>
    </source>
</evidence>
<gene>
    <name evidence="2" type="ORF">BTA35_0216365</name>
</gene>